<dbReference type="Proteomes" id="UP001469749">
    <property type="component" value="Unassembled WGS sequence"/>
</dbReference>
<evidence type="ECO:0000256" key="1">
    <source>
        <dbReference type="ARBA" id="ARBA00022898"/>
    </source>
</evidence>
<dbReference type="PROSITE" id="PS51130">
    <property type="entry name" value="PDXT_SNO_2"/>
    <property type="match status" value="1"/>
</dbReference>
<dbReference type="InterPro" id="IPR029062">
    <property type="entry name" value="Class_I_gatase-like"/>
</dbReference>
<dbReference type="SUPFAM" id="SSF52317">
    <property type="entry name" value="Class I glutamine amidotransferase-like"/>
    <property type="match status" value="1"/>
</dbReference>
<keyword evidence="1" id="KW-0663">Pyridoxal phosphate</keyword>
<organism evidence="2 3">
    <name type="scientific">Coprococcus intestinihominis</name>
    <dbReference type="NCBI Taxonomy" id="3133154"/>
    <lineage>
        <taxon>Bacteria</taxon>
        <taxon>Bacillati</taxon>
        <taxon>Bacillota</taxon>
        <taxon>Clostridia</taxon>
        <taxon>Lachnospirales</taxon>
        <taxon>Lachnospiraceae</taxon>
        <taxon>Coprococcus</taxon>
    </lineage>
</organism>
<dbReference type="Gene3D" id="3.40.50.880">
    <property type="match status" value="1"/>
</dbReference>
<comment type="caution">
    <text evidence="2">The sequence shown here is derived from an EMBL/GenBank/DDBJ whole genome shotgun (WGS) entry which is preliminary data.</text>
</comment>
<proteinExistence type="predicted"/>
<gene>
    <name evidence="2" type="ORF">WMO25_02905</name>
</gene>
<dbReference type="EMBL" id="JBBMEK010000019">
    <property type="protein sequence ID" value="MEQ2364044.1"/>
    <property type="molecule type" value="Genomic_DNA"/>
</dbReference>
<evidence type="ECO:0000313" key="2">
    <source>
        <dbReference type="EMBL" id="MEQ2364044.1"/>
    </source>
</evidence>
<protein>
    <submittedName>
        <fullName evidence="2">Uncharacterized protein</fullName>
    </submittedName>
</protein>
<sequence length="42" mass="4982">MAENRYELNKQLAISFHPELDGDNRLHQYFVQMVSSSLNKEK</sequence>
<evidence type="ECO:0000313" key="3">
    <source>
        <dbReference type="Proteomes" id="UP001469749"/>
    </source>
</evidence>
<accession>A0ABV1B0Z5</accession>
<keyword evidence="3" id="KW-1185">Reference proteome</keyword>
<dbReference type="RefSeq" id="WP_253060055.1">
    <property type="nucleotide sequence ID" value="NZ_JBBMEK010000019.1"/>
</dbReference>
<dbReference type="InterPro" id="IPR002161">
    <property type="entry name" value="PdxT/SNO"/>
</dbReference>
<reference evidence="2 3" key="1">
    <citation type="submission" date="2024-03" db="EMBL/GenBank/DDBJ databases">
        <title>Human intestinal bacterial collection.</title>
        <authorList>
            <person name="Pauvert C."/>
            <person name="Hitch T.C.A."/>
            <person name="Clavel T."/>
        </authorList>
    </citation>
    <scope>NUCLEOTIDE SEQUENCE [LARGE SCALE GENOMIC DNA]</scope>
    <source>
        <strain evidence="2 3">CLA-AA-H190</strain>
    </source>
</reference>
<name>A0ABV1B0Z5_9FIRM</name>